<dbReference type="KEGG" id="vg:80545059"/>
<keyword evidence="2" id="KW-1185">Reference proteome</keyword>
<sequence length="84" mass="9881">MIECKLCNKQMEEHEGNNPQPLLPNVEDRVCRDCNNFVTATRMYMMGYSPETQELLAKLIGQIMQTAYSLGRVHEEWKKKMEEE</sequence>
<protein>
    <submittedName>
        <fullName evidence="1">Uncharacterized protein</fullName>
    </submittedName>
</protein>
<dbReference type="Proteomes" id="UP001157002">
    <property type="component" value="Segment"/>
</dbReference>
<dbReference type="EMBL" id="ON649702">
    <property type="protein sequence ID" value="UVF62504.1"/>
    <property type="molecule type" value="Genomic_DNA"/>
</dbReference>
<proteinExistence type="predicted"/>
<evidence type="ECO:0000313" key="1">
    <source>
        <dbReference type="EMBL" id="UVF62504.1"/>
    </source>
</evidence>
<evidence type="ECO:0000313" key="2">
    <source>
        <dbReference type="Proteomes" id="UP001157002"/>
    </source>
</evidence>
<accession>A0A976UAV1</accession>
<name>A0A976UAV1_9CAUD</name>
<dbReference type="GeneID" id="80545059"/>
<organism evidence="1 2">
    <name type="scientific">Poseidoniales virus YSH_150918</name>
    <dbReference type="NCBI Taxonomy" id="3071324"/>
    <lineage>
        <taxon>Viruses</taxon>
        <taxon>Duplodnaviria</taxon>
        <taxon>Heunggongvirae</taxon>
        <taxon>Uroviricota</taxon>
        <taxon>Caudoviricetes</taxon>
        <taxon>Magrovirales</taxon>
        <taxon>Aoguangviridae</taxon>
        <taxon>Aobingvirus</taxon>
        <taxon>Aobingvirus yangshanense</taxon>
    </lineage>
</organism>
<reference evidence="1 2" key="1">
    <citation type="submission" date="2022-05" db="EMBL/GenBank/DDBJ databases">
        <title>Diverse viruses of marine archaea discovered using metagenomics.</title>
        <authorList>
            <person name="Zhou Y."/>
        </authorList>
    </citation>
    <scope>NUCLEOTIDE SEQUENCE [LARGE SCALE GENOMIC DNA]</scope>
    <source>
        <strain evidence="1">YSH_150918</strain>
    </source>
</reference>
<dbReference type="RefSeq" id="YP_010806098.1">
    <property type="nucleotide sequence ID" value="NC_077214.1"/>
</dbReference>